<gene>
    <name evidence="4" type="ORF">C6P46_004247</name>
</gene>
<dbReference type="InterPro" id="IPR051614">
    <property type="entry name" value="UPF0045_domain"/>
</dbReference>
<sequence length="170" mass="18042">MGVEVSVSKYIAECQRVLEKSGLKYEASLISSGRAFGGLADGTGLEGEYGEVMKVIEQCHEAIHAMGCPRIATDIRIGTRTDKQGSLAAKVSSVKNILQDDSALDDSASRPSSRRPSASGGPRSGAPTGLSMPTPLSEKPDPQIELARRMSETRQYLASPMYDPVAGRDA</sequence>
<feature type="compositionally biased region" description="Low complexity" evidence="2">
    <location>
        <begin position="105"/>
        <end position="129"/>
    </location>
</feature>
<dbReference type="EMBL" id="PUHQ01000004">
    <property type="protein sequence ID" value="KAG0666581.1"/>
    <property type="molecule type" value="Genomic_DNA"/>
</dbReference>
<dbReference type="PANTHER" id="PTHR33777">
    <property type="entry name" value="UPF0045 PROTEIN ECM15"/>
    <property type="match status" value="1"/>
</dbReference>
<feature type="compositionally biased region" description="Basic and acidic residues" evidence="2">
    <location>
        <begin position="138"/>
        <end position="152"/>
    </location>
</feature>
<evidence type="ECO:0000256" key="1">
    <source>
        <dbReference type="ARBA" id="ARBA00010272"/>
    </source>
</evidence>
<name>A0A9P6W770_RHOMI</name>
<feature type="domain" description="Thiamine-binding protein" evidence="3">
    <location>
        <begin position="2"/>
        <end position="95"/>
    </location>
</feature>
<dbReference type="OrthoDB" id="5587367at2759"/>
<accession>A0A9P6W770</accession>
<dbReference type="Pfam" id="PF01910">
    <property type="entry name" value="Thiamine_BP"/>
    <property type="match status" value="1"/>
</dbReference>
<dbReference type="Proteomes" id="UP000777482">
    <property type="component" value="Unassembled WGS sequence"/>
</dbReference>
<dbReference type="NCBIfam" id="TIGR00106">
    <property type="entry name" value="MTH1187 family thiamine-binding protein"/>
    <property type="match status" value="1"/>
</dbReference>
<dbReference type="Gene3D" id="3.30.70.930">
    <property type="match status" value="1"/>
</dbReference>
<evidence type="ECO:0000313" key="4">
    <source>
        <dbReference type="EMBL" id="KAG0666581.1"/>
    </source>
</evidence>
<dbReference type="GO" id="GO:0005829">
    <property type="term" value="C:cytosol"/>
    <property type="evidence" value="ECO:0007669"/>
    <property type="project" value="TreeGrafter"/>
</dbReference>
<comment type="similarity">
    <text evidence="1">Belongs to the UPF0045 family.</text>
</comment>
<proteinExistence type="inferred from homology"/>
<dbReference type="AlphaFoldDB" id="A0A9P6W770"/>
<dbReference type="InterPro" id="IPR002767">
    <property type="entry name" value="Thiamine_BP"/>
</dbReference>
<dbReference type="PANTHER" id="PTHR33777:SF1">
    <property type="entry name" value="UPF0045 PROTEIN ECM15"/>
    <property type="match status" value="1"/>
</dbReference>
<reference evidence="4 5" key="1">
    <citation type="submission" date="2020-11" db="EMBL/GenBank/DDBJ databases">
        <title>Kefir isolates.</title>
        <authorList>
            <person name="Marcisauskas S."/>
            <person name="Kim Y."/>
            <person name="Blasche S."/>
        </authorList>
    </citation>
    <scope>NUCLEOTIDE SEQUENCE [LARGE SCALE GENOMIC DNA]</scope>
    <source>
        <strain evidence="4 5">KR</strain>
    </source>
</reference>
<dbReference type="InterPro" id="IPR029756">
    <property type="entry name" value="MTH1187/YkoF-like"/>
</dbReference>
<dbReference type="SUPFAM" id="SSF89957">
    <property type="entry name" value="MTH1187/YkoF-like"/>
    <property type="match status" value="1"/>
</dbReference>
<keyword evidence="5" id="KW-1185">Reference proteome</keyword>
<evidence type="ECO:0000313" key="5">
    <source>
        <dbReference type="Proteomes" id="UP000777482"/>
    </source>
</evidence>
<protein>
    <recommendedName>
        <fullName evidence="3">Thiamine-binding protein domain-containing protein</fullName>
    </recommendedName>
</protein>
<comment type="caution">
    <text evidence="4">The sequence shown here is derived from an EMBL/GenBank/DDBJ whole genome shotgun (WGS) entry which is preliminary data.</text>
</comment>
<feature type="region of interest" description="Disordered" evidence="2">
    <location>
        <begin position="99"/>
        <end position="170"/>
    </location>
</feature>
<organism evidence="4 5">
    <name type="scientific">Rhodotorula mucilaginosa</name>
    <name type="common">Yeast</name>
    <name type="synonym">Rhodotorula rubra</name>
    <dbReference type="NCBI Taxonomy" id="5537"/>
    <lineage>
        <taxon>Eukaryota</taxon>
        <taxon>Fungi</taxon>
        <taxon>Dikarya</taxon>
        <taxon>Basidiomycota</taxon>
        <taxon>Pucciniomycotina</taxon>
        <taxon>Microbotryomycetes</taxon>
        <taxon>Sporidiobolales</taxon>
        <taxon>Sporidiobolaceae</taxon>
        <taxon>Rhodotorula</taxon>
    </lineage>
</organism>
<evidence type="ECO:0000256" key="2">
    <source>
        <dbReference type="SAM" id="MobiDB-lite"/>
    </source>
</evidence>
<evidence type="ECO:0000259" key="3">
    <source>
        <dbReference type="Pfam" id="PF01910"/>
    </source>
</evidence>